<gene>
    <name evidence="1" type="ORF">tf_06</name>
</gene>
<evidence type="ECO:0008006" key="3">
    <source>
        <dbReference type="Google" id="ProtNLM"/>
    </source>
</evidence>
<dbReference type="RefSeq" id="YP_006382466.1">
    <property type="nucleotide sequence ID" value="NC_017971.2"/>
</dbReference>
<sequence>MYGAVAVNVAVLVCSTTGNALVRYPMGIPWSCKACRGIGKIHLGGKVLMICGICNGRGIVYT</sequence>
<name>I2FLM7_9CAUD</name>
<proteinExistence type="predicted"/>
<dbReference type="EMBL" id="HE611333">
    <property type="protein sequence ID" value="CCE60761.1"/>
    <property type="molecule type" value="Genomic_DNA"/>
</dbReference>
<evidence type="ECO:0000313" key="2">
    <source>
        <dbReference type="Proteomes" id="UP000002867"/>
    </source>
</evidence>
<accession>I2FLM7</accession>
<dbReference type="KEGG" id="vg:12979188"/>
<evidence type="ECO:0000313" key="1">
    <source>
        <dbReference type="EMBL" id="CCE60761.1"/>
    </source>
</evidence>
<dbReference type="Proteomes" id="UP000002867">
    <property type="component" value="Segment"/>
</dbReference>
<keyword evidence="2" id="KW-1185">Reference proteome</keyword>
<reference evidence="1 2" key="1">
    <citation type="journal article" date="2012" name="PLoS ONE">
        <title>Genomic Analysis of Pseudomonas putida Phage tf with Localized Single-Strand DNA Interruptions.</title>
        <authorList>
            <person name="Glukhov A.S."/>
            <person name="Krutilina A.I."/>
            <person name="Shlyapnikov M.G."/>
            <person name="Severinov K."/>
            <person name="Lavysh D."/>
            <person name="Kochetkov V.V."/>
            <person name="McGrath J.W."/>
            <person name="de Leeuwe C."/>
            <person name="Shaburova O.V."/>
            <person name="Krylov V.N."/>
            <person name="Akulenko N.V."/>
            <person name="Kulakov L.A."/>
        </authorList>
    </citation>
    <scope>NUCLEOTIDE SEQUENCE [LARGE SCALE GENOMIC DNA]</scope>
</reference>
<dbReference type="GeneID" id="12979188"/>
<protein>
    <recommendedName>
        <fullName evidence="3">CR-type domain-containing protein</fullName>
    </recommendedName>
</protein>
<organism evidence="1 2">
    <name type="scientific">Pseudomonas phage tf</name>
    <dbReference type="NCBI Taxonomy" id="1114179"/>
    <lineage>
        <taxon>Viruses</taxon>
        <taxon>Duplodnaviria</taxon>
        <taxon>Heunggongvirae</taxon>
        <taxon>Uroviricota</taxon>
        <taxon>Caudoviricetes</taxon>
        <taxon>Krylovvirus</taxon>
        <taxon>Krylovvirus tf</taxon>
    </lineage>
</organism>